<dbReference type="Proteomes" id="UP000255297">
    <property type="component" value="Unassembled WGS sequence"/>
</dbReference>
<dbReference type="RefSeq" id="WP_031567615.1">
    <property type="nucleotide sequence ID" value="NZ_CAAAIS010000007.1"/>
</dbReference>
<accession>A0A378LR55</accession>
<sequence length="611" mass="69181">MKRLTIKKSLERYDSNKGYGRTLIKEEPHIKELRAFYKDLKEENLSSSSLLKLAQILIGKNTRTHTQESGKTFEELVVKLGGYEALDTLDAAGQLNEENVAFLERHPSEAVELAHLILSISKKVPTPDIKDLFSAAEKLDNPKQLMYVFKIIEQCTRTPSGAALYNILTLLNQHGLNSDEVLPILEAKRILDEVESAIKINQILLALAAKDSSLMTLHNLTHILQLENYPIFYELLVLLPLNQKTLESFFQAKDTWENNYWTKHIITNFNKAGWDVTPFLDVLLREEINDWELKEATAKLSQLKVKPEFISLILQTIFLHSNESAALIDAVEILSKENGNEDFLKVSFAIPKYSNLIAQALVILREANLYHETTRVYACTRPEYAPGLAQFWIQSSKIQCNPELRAMMLKYPQCASFTADVIDFLRKKNLAHEKNINAVCKAQLNNDALFNLLALMSEANILDQKTLDVLLSQLSLIKTLYSGAKCLANVDKLDAANFDLIVSNPINALEIAEVLGGTPSPKEYSFIKNPGAQDFATIRRNTKILCQGHRQGLFFQEMSSIQKQSFEKQRKITPAKAQEDIILKIAQYTGDGNLEEQTEHNIAQQTYSSFF</sequence>
<protein>
    <submittedName>
        <fullName evidence="1">Uncharacterized protein</fullName>
    </submittedName>
</protein>
<keyword evidence="2" id="KW-1185">Reference proteome</keyword>
<evidence type="ECO:0000313" key="1">
    <source>
        <dbReference type="EMBL" id="STY28850.1"/>
    </source>
</evidence>
<dbReference type="AlphaFoldDB" id="A0A378LR55"/>
<evidence type="ECO:0000313" key="2">
    <source>
        <dbReference type="Proteomes" id="UP000255297"/>
    </source>
</evidence>
<proteinExistence type="predicted"/>
<dbReference type="EMBL" id="UGPB01000001">
    <property type="protein sequence ID" value="STY28850.1"/>
    <property type="molecule type" value="Genomic_DNA"/>
</dbReference>
<dbReference type="OrthoDB" id="5651004at2"/>
<reference evidence="1 2" key="1">
    <citation type="submission" date="2018-06" db="EMBL/GenBank/DDBJ databases">
        <authorList>
            <consortium name="Pathogen Informatics"/>
            <person name="Doyle S."/>
        </authorList>
    </citation>
    <scope>NUCLEOTIDE SEQUENCE [LARGE SCALE GENOMIC DNA]</scope>
    <source>
        <strain evidence="1 2">NCTC11532</strain>
    </source>
</reference>
<name>A0A378LR55_9GAMM</name>
<gene>
    <name evidence="1" type="ORF">NCTC11532_01027</name>
</gene>
<organism evidence="1 2">
    <name type="scientific">Legionella wadsworthii</name>
    <dbReference type="NCBI Taxonomy" id="28088"/>
    <lineage>
        <taxon>Bacteria</taxon>
        <taxon>Pseudomonadati</taxon>
        <taxon>Pseudomonadota</taxon>
        <taxon>Gammaproteobacteria</taxon>
        <taxon>Legionellales</taxon>
        <taxon>Legionellaceae</taxon>
        <taxon>Legionella</taxon>
    </lineage>
</organism>